<reference evidence="1" key="1">
    <citation type="submission" date="2020-11" db="EMBL/GenBank/DDBJ databases">
        <authorList>
            <person name="Tran Van P."/>
        </authorList>
    </citation>
    <scope>NUCLEOTIDE SEQUENCE</scope>
</reference>
<dbReference type="EMBL" id="OD568053">
    <property type="protein sequence ID" value="CAD7446487.1"/>
    <property type="molecule type" value="Genomic_DNA"/>
</dbReference>
<name>A0A7R9F3T9_9NEOP</name>
<organism evidence="1">
    <name type="scientific">Timema bartmani</name>
    <dbReference type="NCBI Taxonomy" id="61472"/>
    <lineage>
        <taxon>Eukaryota</taxon>
        <taxon>Metazoa</taxon>
        <taxon>Ecdysozoa</taxon>
        <taxon>Arthropoda</taxon>
        <taxon>Hexapoda</taxon>
        <taxon>Insecta</taxon>
        <taxon>Pterygota</taxon>
        <taxon>Neoptera</taxon>
        <taxon>Polyneoptera</taxon>
        <taxon>Phasmatodea</taxon>
        <taxon>Timematodea</taxon>
        <taxon>Timematoidea</taxon>
        <taxon>Timematidae</taxon>
        <taxon>Timema</taxon>
    </lineage>
</organism>
<dbReference type="AlphaFoldDB" id="A0A7R9F3T9"/>
<gene>
    <name evidence="1" type="ORF">TBIB3V08_LOCUS8817</name>
</gene>
<protein>
    <submittedName>
        <fullName evidence="1">Uncharacterized protein</fullName>
    </submittedName>
</protein>
<sequence length="201" mass="21736">MERSHHRKKPNMAGNRNRYPWTVSQIRRPADHRAGRDMNRSAIGGKLSCDEELLQSYYKHVQAAVVCGAYGNSAVIGWIDHVLPSQAPPLTPSRVFPGDVIATLVPLGLSTGGRRLGSNPCLGCLMAGREVGVLITAETWVSDSRCDITLMSDDVTGKNPFPEEGCNIIQYHALSLSRLVLSSRQNGTGVAMTSPGKPIVT</sequence>
<proteinExistence type="predicted"/>
<accession>A0A7R9F3T9</accession>
<evidence type="ECO:0000313" key="1">
    <source>
        <dbReference type="EMBL" id="CAD7446487.1"/>
    </source>
</evidence>